<keyword evidence="1" id="KW-0472">Membrane</keyword>
<keyword evidence="3" id="KW-1185">Reference proteome</keyword>
<gene>
    <name evidence="2" type="ORF">DYP60_05095</name>
</gene>
<dbReference type="EMBL" id="QUWK01000004">
    <property type="protein sequence ID" value="RFU95394.1"/>
    <property type="molecule type" value="Genomic_DNA"/>
</dbReference>
<organism evidence="2 3">
    <name type="scientific">Sphaerochaeta halotolerans</name>
    <dbReference type="NCBI Taxonomy" id="2293840"/>
    <lineage>
        <taxon>Bacteria</taxon>
        <taxon>Pseudomonadati</taxon>
        <taxon>Spirochaetota</taxon>
        <taxon>Spirochaetia</taxon>
        <taxon>Spirochaetales</taxon>
        <taxon>Sphaerochaetaceae</taxon>
        <taxon>Sphaerochaeta</taxon>
    </lineage>
</organism>
<evidence type="ECO:0000313" key="2">
    <source>
        <dbReference type="EMBL" id="RFU95394.1"/>
    </source>
</evidence>
<reference evidence="3" key="1">
    <citation type="submission" date="2018-08" db="EMBL/GenBank/DDBJ databases">
        <authorList>
            <person name="Grouzdev D.S."/>
            <person name="Krutkina M.S."/>
        </authorList>
    </citation>
    <scope>NUCLEOTIDE SEQUENCE [LARGE SCALE GENOMIC DNA]</scope>
    <source>
        <strain evidence="3">4-11</strain>
    </source>
</reference>
<dbReference type="Proteomes" id="UP000264002">
    <property type="component" value="Unassembled WGS sequence"/>
</dbReference>
<proteinExistence type="predicted"/>
<reference evidence="2 3" key="2">
    <citation type="submission" date="2018-09" db="EMBL/GenBank/DDBJ databases">
        <title>Genome of Sphaerochaeta halotolerans strain 4-11.</title>
        <authorList>
            <person name="Nazina T.N."/>
            <person name="Sokolova D.S."/>
        </authorList>
    </citation>
    <scope>NUCLEOTIDE SEQUENCE [LARGE SCALE GENOMIC DNA]</scope>
    <source>
        <strain evidence="2 3">4-11</strain>
    </source>
</reference>
<evidence type="ECO:0000256" key="1">
    <source>
        <dbReference type="SAM" id="Phobius"/>
    </source>
</evidence>
<sequence>MMVGSFRYKCSQYGKTGQPVSVCFLTVGNAIGTVFGMNRRIVLPLSLVLLLVATFFVFPLFLPRVTFLVDVPYSDTVLAVQKRELFFTQLQSGYLLDVEEVSLTLDADQLLDSVNKRSRFIIASPLVSMKLKNTNVPAMLVGQGRSTEYASFFEHFWQIDEEVMLDTMQYPDLLTALVGEADAERFAAFFPSDLVFLKGKDEQDSIFADRVSRMLKERQVITIVAPSLGPWAIPLLKDESIQWVVPAEYLSMIPQKQQSGVLVPDLVAGVHALFSGKDEIHVLTWRMISL</sequence>
<evidence type="ECO:0000313" key="3">
    <source>
        <dbReference type="Proteomes" id="UP000264002"/>
    </source>
</evidence>
<keyword evidence="1" id="KW-1133">Transmembrane helix</keyword>
<accession>A0A372MI30</accession>
<comment type="caution">
    <text evidence="2">The sequence shown here is derived from an EMBL/GenBank/DDBJ whole genome shotgun (WGS) entry which is preliminary data.</text>
</comment>
<dbReference type="AlphaFoldDB" id="A0A372MI30"/>
<keyword evidence="1" id="KW-0812">Transmembrane</keyword>
<protein>
    <submittedName>
        <fullName evidence="2">Uncharacterized protein</fullName>
    </submittedName>
</protein>
<feature type="transmembrane region" description="Helical" evidence="1">
    <location>
        <begin position="41"/>
        <end position="62"/>
    </location>
</feature>
<name>A0A372MI30_9SPIR</name>